<dbReference type="PANTHER" id="PTHR22900:SF5">
    <property type="entry name" value="PROTEIN CBG14245"/>
    <property type="match status" value="1"/>
</dbReference>
<dbReference type="GO" id="GO:0050650">
    <property type="term" value="P:chondroitin sulfate proteoglycan biosynthetic process"/>
    <property type="evidence" value="ECO:0007669"/>
    <property type="project" value="InterPro"/>
</dbReference>
<sequence length="196" mass="22472">MSSSRTADQNGISDFVQNHQKPLFSIPYLEEPLGEVGGRGLVSFRLIHSLCAPGSELIEMKARPRPSTLPNGSSKVGYRKQRYCNFKENFNDFIIIKYESGHRGIRNVASQFDDIFTLAGVPSHHRAVIRKEMLVGRTIHSTSGTTLRRHVEMLLYSNRTLLQMITQLYYYDFIVFGFKFPNLTEISQRYETSTRS</sequence>
<dbReference type="GO" id="GO:0047756">
    <property type="term" value="F:chondroitin 4-sulfotransferase activity"/>
    <property type="evidence" value="ECO:0007669"/>
    <property type="project" value="InterPro"/>
</dbReference>
<dbReference type="Pfam" id="PF03567">
    <property type="entry name" value="Sulfotransfer_2"/>
    <property type="match status" value="1"/>
</dbReference>
<dbReference type="OrthoDB" id="408912at2759"/>
<protein>
    <submittedName>
        <fullName evidence="1">Uncharacterized protein</fullName>
    </submittedName>
</protein>
<dbReference type="InterPro" id="IPR007669">
    <property type="entry name" value="Chst-1-like"/>
</dbReference>
<reference evidence="2" key="1">
    <citation type="journal article" date="2015" name="Nat. Genet.">
        <title>The genome and transcriptome of the zoonotic hookworm Ancylostoma ceylanicum identify infection-specific gene families.</title>
        <authorList>
            <person name="Schwarz E.M."/>
            <person name="Hu Y."/>
            <person name="Antoshechkin I."/>
            <person name="Miller M.M."/>
            <person name="Sternberg P.W."/>
            <person name="Aroian R.V."/>
        </authorList>
    </citation>
    <scope>NUCLEOTIDE SEQUENCE</scope>
    <source>
        <strain evidence="2">HY135</strain>
    </source>
</reference>
<dbReference type="InterPro" id="IPR005331">
    <property type="entry name" value="Sulfotransferase"/>
</dbReference>
<comment type="caution">
    <text evidence="1">The sequence shown here is derived from an EMBL/GenBank/DDBJ whole genome shotgun (WGS) entry which is preliminary data.</text>
</comment>
<evidence type="ECO:0000313" key="2">
    <source>
        <dbReference type="Proteomes" id="UP000024635"/>
    </source>
</evidence>
<dbReference type="GO" id="GO:1902884">
    <property type="term" value="P:positive regulation of response to oxidative stress"/>
    <property type="evidence" value="ECO:0007669"/>
    <property type="project" value="InterPro"/>
</dbReference>
<evidence type="ECO:0000313" key="1">
    <source>
        <dbReference type="EMBL" id="EYC05369.1"/>
    </source>
</evidence>
<proteinExistence type="predicted"/>
<keyword evidence="2" id="KW-1185">Reference proteome</keyword>
<dbReference type="AlphaFoldDB" id="A0A016TQP4"/>
<gene>
    <name evidence="1" type="primary">Acey_s0082.g1540</name>
    <name evidence="1" type="ORF">Y032_0082g1540</name>
</gene>
<accession>A0A016TQP4</accession>
<dbReference type="PANTHER" id="PTHR22900">
    <property type="entry name" value="PROTEIN CBG14245-RELATED"/>
    <property type="match status" value="1"/>
</dbReference>
<dbReference type="GO" id="GO:0016020">
    <property type="term" value="C:membrane"/>
    <property type="evidence" value="ECO:0007669"/>
    <property type="project" value="InterPro"/>
</dbReference>
<organism evidence="1 2">
    <name type="scientific">Ancylostoma ceylanicum</name>
    <dbReference type="NCBI Taxonomy" id="53326"/>
    <lineage>
        <taxon>Eukaryota</taxon>
        <taxon>Metazoa</taxon>
        <taxon>Ecdysozoa</taxon>
        <taxon>Nematoda</taxon>
        <taxon>Chromadorea</taxon>
        <taxon>Rhabditida</taxon>
        <taxon>Rhabditina</taxon>
        <taxon>Rhabditomorpha</taxon>
        <taxon>Strongyloidea</taxon>
        <taxon>Ancylostomatidae</taxon>
        <taxon>Ancylostomatinae</taxon>
        <taxon>Ancylostoma</taxon>
    </lineage>
</organism>
<dbReference type="EMBL" id="JARK01001418">
    <property type="protein sequence ID" value="EYC05369.1"/>
    <property type="molecule type" value="Genomic_DNA"/>
</dbReference>
<name>A0A016TQP4_9BILA</name>
<dbReference type="Proteomes" id="UP000024635">
    <property type="component" value="Unassembled WGS sequence"/>
</dbReference>